<keyword evidence="10" id="KW-0675">Receptor</keyword>
<evidence type="ECO:0000256" key="8">
    <source>
        <dbReference type="ARBA" id="ARBA00023077"/>
    </source>
</evidence>
<reference evidence="17 18" key="1">
    <citation type="journal article" date="2008" name="Int. J. Syst. Evol. Microbiol.">
        <title>Description of Roseateles aquatilis sp. nov. and Roseateles terrae sp. nov., in the class Betaproteobacteria, and emended description of the genus Roseateles.</title>
        <authorList>
            <person name="Gomila M."/>
            <person name="Bowien B."/>
            <person name="Falsen E."/>
            <person name="Moore E.R."/>
            <person name="Lalucat J."/>
        </authorList>
    </citation>
    <scope>NUCLEOTIDE SEQUENCE [LARGE SCALE GENOMIC DNA]</scope>
    <source>
        <strain evidence="17 18">CCUG 48205</strain>
    </source>
</reference>
<organism evidence="17 18">
    <name type="scientific">Roseateles aquatilis</name>
    <dbReference type="NCBI Taxonomy" id="431061"/>
    <lineage>
        <taxon>Bacteria</taxon>
        <taxon>Pseudomonadati</taxon>
        <taxon>Pseudomonadota</taxon>
        <taxon>Betaproteobacteria</taxon>
        <taxon>Burkholderiales</taxon>
        <taxon>Sphaerotilaceae</taxon>
        <taxon>Roseateles</taxon>
    </lineage>
</organism>
<evidence type="ECO:0000313" key="18">
    <source>
        <dbReference type="Proteomes" id="UP000197468"/>
    </source>
</evidence>
<evidence type="ECO:0000256" key="11">
    <source>
        <dbReference type="ARBA" id="ARBA00023237"/>
    </source>
</evidence>
<feature type="domain" description="Secretin/TonB short N-terminal" evidence="16">
    <location>
        <begin position="73"/>
        <end position="123"/>
    </location>
</feature>
<dbReference type="Gene3D" id="3.55.50.30">
    <property type="match status" value="1"/>
</dbReference>
<evidence type="ECO:0000256" key="14">
    <source>
        <dbReference type="SAM" id="MobiDB-lite"/>
    </source>
</evidence>
<evidence type="ECO:0000256" key="2">
    <source>
        <dbReference type="ARBA" id="ARBA00009810"/>
    </source>
</evidence>
<comment type="subcellular location">
    <subcellularLocation>
        <location evidence="1 12">Cell outer membrane</location>
        <topology evidence="1 12">Multi-pass membrane protein</topology>
    </subcellularLocation>
</comment>
<dbReference type="InterPro" id="IPR039426">
    <property type="entry name" value="TonB-dep_rcpt-like"/>
</dbReference>
<keyword evidence="18" id="KW-1185">Reference proteome</keyword>
<keyword evidence="3 12" id="KW-0813">Transport</keyword>
<evidence type="ECO:0000256" key="1">
    <source>
        <dbReference type="ARBA" id="ARBA00004571"/>
    </source>
</evidence>
<keyword evidence="11 12" id="KW-0998">Cell outer membrane</keyword>
<dbReference type="InterPro" id="IPR012910">
    <property type="entry name" value="Plug_dom"/>
</dbReference>
<dbReference type="InterPro" id="IPR037066">
    <property type="entry name" value="Plug_dom_sf"/>
</dbReference>
<dbReference type="SUPFAM" id="SSF56935">
    <property type="entry name" value="Porins"/>
    <property type="match status" value="1"/>
</dbReference>
<evidence type="ECO:0000256" key="9">
    <source>
        <dbReference type="ARBA" id="ARBA00023136"/>
    </source>
</evidence>
<dbReference type="PANTHER" id="PTHR32552">
    <property type="entry name" value="FERRICHROME IRON RECEPTOR-RELATED"/>
    <property type="match status" value="1"/>
</dbReference>
<keyword evidence="8 13" id="KW-0798">TonB box</keyword>
<evidence type="ECO:0000256" key="15">
    <source>
        <dbReference type="SAM" id="SignalP"/>
    </source>
</evidence>
<proteinExistence type="inferred from homology"/>
<feature type="chain" id="PRO_5013213099" description="Secretin/TonB short N-terminal domain-containing protein" evidence="15">
    <location>
        <begin position="36"/>
        <end position="815"/>
    </location>
</feature>
<keyword evidence="4 12" id="KW-1134">Transmembrane beta strand</keyword>
<feature type="compositionally biased region" description="Basic and acidic residues" evidence="14">
    <location>
        <begin position="41"/>
        <end position="52"/>
    </location>
</feature>
<protein>
    <recommendedName>
        <fullName evidence="16">Secretin/TonB short N-terminal domain-containing protein</fullName>
    </recommendedName>
</protein>
<dbReference type="CDD" id="cd01347">
    <property type="entry name" value="ligand_gated_channel"/>
    <property type="match status" value="1"/>
</dbReference>
<evidence type="ECO:0000256" key="13">
    <source>
        <dbReference type="RuleBase" id="RU003357"/>
    </source>
</evidence>
<sequence length="815" mass="89721">MARSRSILRLARRPAWMLLAAAGAAWSAAPSSPSAAQADTARPRAGLDEPRAFDLPPGPLSAALSQVASDAGVLFSVDLRLIGDRRQPGLRGRLTAREALRQLLRDSGLALVQDGAVLTLRPDATPTGSTEHAPPPPVTLPEVRIRSSAGGDDTYRTPSAQQATRTETPLLELPQSVSVLSRDFIRDQAPQSMADLLRYAPGLGAAQGEGNRDTPVFRGTPSTSDFLLDGLRDDVQYYRDVYNIEQVEVLRGPNAMAVGHGAVGGLINRITKQPRWRDEDELTLETGRWRHGRVTLDADHLLAPTLAARLNLMTEDSGGYRDGFHLRRDGVNPVLAWRPAAATLLTVGYEHFQDRRTADRGIPAWQGRPVDVDPARFFGNPDVSTTWIRLNALTAQLDAELQPGLSLQHKFRLADYDKFFQNAFPGSVRPNASTGALEVALVAHNSRMRRQNVFHQTDLTWTRQLAGIEHRFLAGVEIGHQQGDNRRETGYFATTPESTSLWVPLTDSVSRVPLSFRRRATDPDNASEVHVVAAYWQDQLRLSPRWQATVGLRHDRIRVDVDDHQLGQRLRSQDRLWSPRIGLLHQPTAALSIYANYSLGYALRAGDQLNVLSPGTQSLSPERFQNWEGGVKWAPSTGLDLSAALYQLDRQNVAVADPSAPTQALLLVDGQRTRGLELGAAGRVGAGWQVMAAYTLQRSRVRASLSPLAPAGATMPHVPRHNLSIWSRWTLTPQWSAGLGVQARSSQFTSTDDTVRLPGHARLDAALYYAPAPAWRWQLNVENLLDRRYYAFAHSNNNITPGSPLGVRLGLQLKF</sequence>
<feature type="region of interest" description="Disordered" evidence="14">
    <location>
        <begin position="148"/>
        <end position="167"/>
    </location>
</feature>
<dbReference type="Gene3D" id="2.40.170.20">
    <property type="entry name" value="TonB-dependent receptor, beta-barrel domain"/>
    <property type="match status" value="1"/>
</dbReference>
<dbReference type="AlphaFoldDB" id="A0A246IZD0"/>
<feature type="signal peptide" evidence="15">
    <location>
        <begin position="1"/>
        <end position="35"/>
    </location>
</feature>
<feature type="region of interest" description="Disordered" evidence="14">
    <location>
        <begin position="122"/>
        <end position="142"/>
    </location>
</feature>
<evidence type="ECO:0000313" key="17">
    <source>
        <dbReference type="EMBL" id="OWQ85675.1"/>
    </source>
</evidence>
<evidence type="ECO:0000256" key="4">
    <source>
        <dbReference type="ARBA" id="ARBA00022452"/>
    </source>
</evidence>
<comment type="similarity">
    <text evidence="2 12 13">Belongs to the TonB-dependent receptor family.</text>
</comment>
<dbReference type="Proteomes" id="UP000197468">
    <property type="component" value="Unassembled WGS sequence"/>
</dbReference>
<dbReference type="InterPro" id="IPR010105">
    <property type="entry name" value="TonB_sidphr_rcpt"/>
</dbReference>
<evidence type="ECO:0000259" key="16">
    <source>
        <dbReference type="SMART" id="SM00965"/>
    </source>
</evidence>
<evidence type="ECO:0000256" key="7">
    <source>
        <dbReference type="ARBA" id="ARBA00023004"/>
    </source>
</evidence>
<dbReference type="InterPro" id="IPR011662">
    <property type="entry name" value="Secretin/TonB_short_N"/>
</dbReference>
<keyword evidence="6 12" id="KW-0812">Transmembrane</keyword>
<dbReference type="GO" id="GO:0015344">
    <property type="term" value="F:siderophore uptake transmembrane transporter activity"/>
    <property type="evidence" value="ECO:0007669"/>
    <property type="project" value="TreeGrafter"/>
</dbReference>
<dbReference type="InterPro" id="IPR036942">
    <property type="entry name" value="Beta-barrel_TonB_sf"/>
</dbReference>
<keyword evidence="5" id="KW-0410">Iron transport</keyword>
<gene>
    <name evidence="17" type="ORF">CDN99_21580</name>
</gene>
<feature type="region of interest" description="Disordered" evidence="14">
    <location>
        <begin position="30"/>
        <end position="52"/>
    </location>
</feature>
<keyword evidence="15" id="KW-0732">Signal</keyword>
<feature type="compositionally biased region" description="Low complexity" evidence="14">
    <location>
        <begin position="30"/>
        <end position="40"/>
    </location>
</feature>
<feature type="compositionally biased region" description="Polar residues" evidence="14">
    <location>
        <begin position="156"/>
        <end position="167"/>
    </location>
</feature>
<dbReference type="Pfam" id="PF07715">
    <property type="entry name" value="Plug"/>
    <property type="match status" value="1"/>
</dbReference>
<evidence type="ECO:0000256" key="12">
    <source>
        <dbReference type="PROSITE-ProRule" id="PRU01360"/>
    </source>
</evidence>
<dbReference type="SMART" id="SM00965">
    <property type="entry name" value="STN"/>
    <property type="match status" value="1"/>
</dbReference>
<dbReference type="Pfam" id="PF00593">
    <property type="entry name" value="TonB_dep_Rec_b-barrel"/>
    <property type="match status" value="1"/>
</dbReference>
<accession>A0A246IZD0</accession>
<evidence type="ECO:0000256" key="6">
    <source>
        <dbReference type="ARBA" id="ARBA00022692"/>
    </source>
</evidence>
<dbReference type="GO" id="GO:0038023">
    <property type="term" value="F:signaling receptor activity"/>
    <property type="evidence" value="ECO:0007669"/>
    <property type="project" value="InterPro"/>
</dbReference>
<dbReference type="NCBIfam" id="TIGR01783">
    <property type="entry name" value="TonB-siderophor"/>
    <property type="match status" value="1"/>
</dbReference>
<dbReference type="GO" id="GO:0015891">
    <property type="term" value="P:siderophore transport"/>
    <property type="evidence" value="ECO:0007669"/>
    <property type="project" value="InterPro"/>
</dbReference>
<dbReference type="Gene3D" id="2.170.130.10">
    <property type="entry name" value="TonB-dependent receptor, plug domain"/>
    <property type="match status" value="1"/>
</dbReference>
<keyword evidence="9 12" id="KW-0472">Membrane</keyword>
<evidence type="ECO:0000256" key="10">
    <source>
        <dbReference type="ARBA" id="ARBA00023170"/>
    </source>
</evidence>
<name>A0A246IZD0_9BURK</name>
<evidence type="ECO:0000256" key="3">
    <source>
        <dbReference type="ARBA" id="ARBA00022448"/>
    </source>
</evidence>
<keyword evidence="5" id="KW-0406">Ion transport</keyword>
<evidence type="ECO:0000256" key="5">
    <source>
        <dbReference type="ARBA" id="ARBA00022496"/>
    </source>
</evidence>
<dbReference type="PROSITE" id="PS52016">
    <property type="entry name" value="TONB_DEPENDENT_REC_3"/>
    <property type="match status" value="1"/>
</dbReference>
<dbReference type="OrthoDB" id="9790771at2"/>
<dbReference type="GO" id="GO:0009279">
    <property type="term" value="C:cell outer membrane"/>
    <property type="evidence" value="ECO:0007669"/>
    <property type="project" value="UniProtKB-SubCell"/>
</dbReference>
<dbReference type="PANTHER" id="PTHR32552:SF83">
    <property type="entry name" value="BLR3904 PROTEIN"/>
    <property type="match status" value="1"/>
</dbReference>
<dbReference type="EMBL" id="NIOF01000012">
    <property type="protein sequence ID" value="OWQ85675.1"/>
    <property type="molecule type" value="Genomic_DNA"/>
</dbReference>
<comment type="caution">
    <text evidence="17">The sequence shown here is derived from an EMBL/GenBank/DDBJ whole genome shotgun (WGS) entry which is preliminary data.</text>
</comment>
<dbReference type="RefSeq" id="WP_088386978.1">
    <property type="nucleotide sequence ID" value="NZ_NIOF01000012.1"/>
</dbReference>
<dbReference type="InterPro" id="IPR000531">
    <property type="entry name" value="Beta-barrel_TonB"/>
</dbReference>
<keyword evidence="7" id="KW-0408">Iron</keyword>